<feature type="compositionally biased region" description="Polar residues" evidence="1">
    <location>
        <begin position="66"/>
        <end position="78"/>
    </location>
</feature>
<dbReference type="Proteomes" id="UP001419268">
    <property type="component" value="Unassembled WGS sequence"/>
</dbReference>
<dbReference type="EMBL" id="JBBNAG010000003">
    <property type="protein sequence ID" value="KAK9148030.1"/>
    <property type="molecule type" value="Genomic_DNA"/>
</dbReference>
<comment type="caution">
    <text evidence="2">The sequence shown here is derived from an EMBL/GenBank/DDBJ whole genome shotgun (WGS) entry which is preliminary data.</text>
</comment>
<reference evidence="2 3" key="1">
    <citation type="submission" date="2024-01" db="EMBL/GenBank/DDBJ databases">
        <title>Genome assemblies of Stephania.</title>
        <authorList>
            <person name="Yang L."/>
        </authorList>
    </citation>
    <scope>NUCLEOTIDE SEQUENCE [LARGE SCALE GENOMIC DNA]</scope>
    <source>
        <strain evidence="2">JXDWG</strain>
        <tissue evidence="2">Leaf</tissue>
    </source>
</reference>
<gene>
    <name evidence="2" type="ORF">Scep_006787</name>
</gene>
<feature type="compositionally biased region" description="Low complexity" evidence="1">
    <location>
        <begin position="31"/>
        <end position="43"/>
    </location>
</feature>
<accession>A0AAP0PN93</accession>
<feature type="compositionally biased region" description="Basic and acidic residues" evidence="1">
    <location>
        <begin position="105"/>
        <end position="115"/>
    </location>
</feature>
<evidence type="ECO:0000313" key="2">
    <source>
        <dbReference type="EMBL" id="KAK9148030.1"/>
    </source>
</evidence>
<evidence type="ECO:0000256" key="1">
    <source>
        <dbReference type="SAM" id="MobiDB-lite"/>
    </source>
</evidence>
<sequence length="190" mass="20493">MPSCLSTGRSRGEQRLRRSRARATAAEERGPSSSDGGSRGEQASAEERGPSSGGGGSRKRAASAEQGGSRSRRNTGPQSRVVGQRRRKCGASGEIRRNPRRRKEGRTTAPEEKTAQRRRTTISRRGGARPGCRRRALQRKDRAGESRSTSTMTVDDDGDGGGEACAAAGIVRPRRFYEFGFAERGVEEDG</sequence>
<proteinExistence type="predicted"/>
<feature type="region of interest" description="Disordered" evidence="1">
    <location>
        <begin position="1"/>
        <end position="161"/>
    </location>
</feature>
<keyword evidence="3" id="KW-1185">Reference proteome</keyword>
<dbReference type="AlphaFoldDB" id="A0AAP0PN93"/>
<organism evidence="2 3">
    <name type="scientific">Stephania cephalantha</name>
    <dbReference type="NCBI Taxonomy" id="152367"/>
    <lineage>
        <taxon>Eukaryota</taxon>
        <taxon>Viridiplantae</taxon>
        <taxon>Streptophyta</taxon>
        <taxon>Embryophyta</taxon>
        <taxon>Tracheophyta</taxon>
        <taxon>Spermatophyta</taxon>
        <taxon>Magnoliopsida</taxon>
        <taxon>Ranunculales</taxon>
        <taxon>Menispermaceae</taxon>
        <taxon>Menispermoideae</taxon>
        <taxon>Cissampelideae</taxon>
        <taxon>Stephania</taxon>
    </lineage>
</organism>
<evidence type="ECO:0000313" key="3">
    <source>
        <dbReference type="Proteomes" id="UP001419268"/>
    </source>
</evidence>
<name>A0AAP0PN93_9MAGN</name>
<protein>
    <submittedName>
        <fullName evidence="2">Uncharacterized protein</fullName>
    </submittedName>
</protein>